<dbReference type="Proteomes" id="UP000015527">
    <property type="component" value="Unassembled WGS sequence"/>
</dbReference>
<dbReference type="RefSeq" id="WP_021235927.1">
    <property type="nucleotide sequence ID" value="NZ_ATHL01000147.1"/>
</dbReference>
<dbReference type="GO" id="GO:0016740">
    <property type="term" value="F:transferase activity"/>
    <property type="evidence" value="ECO:0007669"/>
    <property type="project" value="UniProtKB-KW"/>
</dbReference>
<evidence type="ECO:0000313" key="3">
    <source>
        <dbReference type="Proteomes" id="UP000015527"/>
    </source>
</evidence>
<accession>T0GWU2</accession>
<evidence type="ECO:0000313" key="2">
    <source>
        <dbReference type="EMBL" id="EQB08426.1"/>
    </source>
</evidence>
<proteinExistence type="predicted"/>
<sequence>MKTDLGHLPEAKRADLKRVVEIVFHEFEDVLALATQGWKKQGRIMKVILYGSYARGDWVADPVGQYYSDYDILVVVSDERLADEAEYWGKAKDHLNRAYDITRVISAPVGLTVHSMADANFQLARGRPFFVDIVREGIVLYELEAQQFEMPKPLDSAMAHIEAENHFKQWFDSGSQFLQAAKFLIANGGDNIPAFQLHQATENFYHTVLLVLKLYSPKSHNLKFLRGRAEDIARDLIPIWPRDTKFGARCWELLYQAYVKGRYSPHYVIRDVELEWLVERIELLETEVRSICEKHLGKSLA</sequence>
<dbReference type="InterPro" id="IPR041633">
    <property type="entry name" value="Polbeta"/>
</dbReference>
<dbReference type="Pfam" id="PF18765">
    <property type="entry name" value="Polbeta"/>
    <property type="match status" value="1"/>
</dbReference>
<dbReference type="SUPFAM" id="SSF81593">
    <property type="entry name" value="Nucleotidyltransferase substrate binding subunit/domain"/>
    <property type="match status" value="1"/>
</dbReference>
<dbReference type="SUPFAM" id="SSF81301">
    <property type="entry name" value="Nucleotidyltransferase"/>
    <property type="match status" value="1"/>
</dbReference>
<dbReference type="OrthoDB" id="7442350at2"/>
<dbReference type="CDD" id="cd05403">
    <property type="entry name" value="NT_KNTase_like"/>
    <property type="match status" value="1"/>
</dbReference>
<comment type="caution">
    <text evidence="2">The sequence shown here is derived from an EMBL/GenBank/DDBJ whole genome shotgun (WGS) entry which is preliminary data.</text>
</comment>
<protein>
    <submittedName>
        <fullName evidence="2">Nucleotidyltransferase</fullName>
    </submittedName>
</protein>
<dbReference type="PROSITE" id="PS50910">
    <property type="entry name" value="HEPN"/>
    <property type="match status" value="1"/>
</dbReference>
<dbReference type="Pfam" id="PF05168">
    <property type="entry name" value="HEPN"/>
    <property type="match status" value="1"/>
</dbReference>
<dbReference type="Gene3D" id="3.30.460.10">
    <property type="entry name" value="Beta Polymerase, domain 2"/>
    <property type="match status" value="1"/>
</dbReference>
<dbReference type="SMART" id="SM00748">
    <property type="entry name" value="HEPN"/>
    <property type="match status" value="1"/>
</dbReference>
<gene>
    <name evidence="2" type="ORF">L284_21280</name>
</gene>
<dbReference type="AlphaFoldDB" id="T0GWU2"/>
<dbReference type="EMBL" id="ATHL01000147">
    <property type="protein sequence ID" value="EQB08426.1"/>
    <property type="molecule type" value="Genomic_DNA"/>
</dbReference>
<dbReference type="Gene3D" id="1.20.120.330">
    <property type="entry name" value="Nucleotidyltransferases domain 2"/>
    <property type="match status" value="1"/>
</dbReference>
<dbReference type="PANTHER" id="PTHR33933">
    <property type="entry name" value="NUCLEOTIDYLTRANSFERASE"/>
    <property type="match status" value="1"/>
</dbReference>
<name>T0GWU2_9SPHN</name>
<dbReference type="eggNOG" id="COG1708">
    <property type="taxonomic scope" value="Bacteria"/>
</dbReference>
<feature type="domain" description="HEPN" evidence="1">
    <location>
        <begin position="171"/>
        <end position="291"/>
    </location>
</feature>
<reference evidence="2 3" key="1">
    <citation type="journal article" date="2013" name="Genome Announc.">
        <title>Genome Sequence of Novosphingobium lindaniclasticum LE124T, Isolated from a Hexachlorocyclohexane Dumpsite.</title>
        <authorList>
            <person name="Saxena A."/>
            <person name="Nayyar N."/>
            <person name="Sangwan N."/>
            <person name="Kumari R."/>
            <person name="Khurana J.P."/>
            <person name="Lal R."/>
        </authorList>
    </citation>
    <scope>NUCLEOTIDE SEQUENCE [LARGE SCALE GENOMIC DNA]</scope>
    <source>
        <strain evidence="2 3">LE124</strain>
    </source>
</reference>
<dbReference type="InterPro" id="IPR007842">
    <property type="entry name" value="HEPN_dom"/>
</dbReference>
<evidence type="ECO:0000259" key="1">
    <source>
        <dbReference type="PROSITE" id="PS50910"/>
    </source>
</evidence>
<dbReference type="InterPro" id="IPR043519">
    <property type="entry name" value="NT_sf"/>
</dbReference>
<keyword evidence="3" id="KW-1185">Reference proteome</keyword>
<organism evidence="2 3">
    <name type="scientific">Novosphingobium lindaniclasticum LE124</name>
    <dbReference type="NCBI Taxonomy" id="1096930"/>
    <lineage>
        <taxon>Bacteria</taxon>
        <taxon>Pseudomonadati</taxon>
        <taxon>Pseudomonadota</taxon>
        <taxon>Alphaproteobacteria</taxon>
        <taxon>Sphingomonadales</taxon>
        <taxon>Sphingomonadaceae</taxon>
        <taxon>Novosphingobium</taxon>
    </lineage>
</organism>
<dbReference type="PANTHER" id="PTHR33933:SF1">
    <property type="entry name" value="PROTEIN ADENYLYLTRANSFERASE MNTA-RELATED"/>
    <property type="match status" value="1"/>
</dbReference>
<keyword evidence="2" id="KW-0808">Transferase</keyword>
<dbReference type="InterPro" id="IPR052548">
    <property type="entry name" value="Type_VII_TA_antitoxin"/>
</dbReference>
<dbReference type="PATRIC" id="fig|1096930.3.peg.4182"/>